<feature type="domain" description="T6SS Phospholipase effector Tle1-like catalytic" evidence="1">
    <location>
        <begin position="19"/>
        <end position="314"/>
    </location>
</feature>
<evidence type="ECO:0000259" key="1">
    <source>
        <dbReference type="Pfam" id="PF09994"/>
    </source>
</evidence>
<dbReference type="SUPFAM" id="SSF53474">
    <property type="entry name" value="alpha/beta-Hydrolases"/>
    <property type="match status" value="1"/>
</dbReference>
<organism evidence="2 3">
    <name type="scientific">Bionectria ochroleuca</name>
    <name type="common">Gliocladium roseum</name>
    <dbReference type="NCBI Taxonomy" id="29856"/>
    <lineage>
        <taxon>Eukaryota</taxon>
        <taxon>Fungi</taxon>
        <taxon>Dikarya</taxon>
        <taxon>Ascomycota</taxon>
        <taxon>Pezizomycotina</taxon>
        <taxon>Sordariomycetes</taxon>
        <taxon>Hypocreomycetidae</taxon>
        <taxon>Hypocreales</taxon>
        <taxon>Bionectriaceae</taxon>
        <taxon>Clonostachys</taxon>
    </lineage>
</organism>
<dbReference type="PANTHER" id="PTHR33840:SF16">
    <property type="entry name" value="DUF2235 DOMAIN-CONTAINING PROTEIN"/>
    <property type="match status" value="1"/>
</dbReference>
<comment type="caution">
    <text evidence="2">The sequence shown here is derived from an EMBL/GenBank/DDBJ whole genome shotgun (WGS) entry which is preliminary data.</text>
</comment>
<proteinExistence type="predicted"/>
<dbReference type="InterPro" id="IPR018712">
    <property type="entry name" value="Tle1-like_cat"/>
</dbReference>
<dbReference type="InterPro" id="IPR029058">
    <property type="entry name" value="AB_hydrolase_fold"/>
</dbReference>
<evidence type="ECO:0000313" key="3">
    <source>
        <dbReference type="Proteomes" id="UP000616885"/>
    </source>
</evidence>
<gene>
    <name evidence="2" type="ORF">IM811_011227</name>
</gene>
<name>A0A8H7NHK1_BIOOC</name>
<reference evidence="2" key="1">
    <citation type="submission" date="2020-10" db="EMBL/GenBank/DDBJ databases">
        <title>High-Quality Genome Resource of Clonostachys rosea strain S41 by Oxford Nanopore Long-Read Sequencing.</title>
        <authorList>
            <person name="Wang H."/>
        </authorList>
    </citation>
    <scope>NUCLEOTIDE SEQUENCE</scope>
    <source>
        <strain evidence="2">S41</strain>
    </source>
</reference>
<dbReference type="EMBL" id="JADCTT010000003">
    <property type="protein sequence ID" value="KAF9755786.1"/>
    <property type="molecule type" value="Genomic_DNA"/>
</dbReference>
<dbReference type="Pfam" id="PF09994">
    <property type="entry name" value="T6SS_Tle1-like_cat"/>
    <property type="match status" value="1"/>
</dbReference>
<accession>A0A8H7NHK1</accession>
<dbReference type="AlphaFoldDB" id="A0A8H7NHK1"/>
<dbReference type="Proteomes" id="UP000616885">
    <property type="component" value="Unassembled WGS sequence"/>
</dbReference>
<dbReference type="PANTHER" id="PTHR33840">
    <property type="match status" value="1"/>
</dbReference>
<sequence length="512" mass="57390">MSENCRSCTATYAQGNIKKRLIVCCDGTFGAIDKGNDQYASNVARLSRVISRVGVSDTNNKREKIPQIVYYQSGVGTGAVGKVNKGYQGAVGGGLAENVCEAYNFLANNWGPEDEIFIFGFSRGAYTARSLAGFICEVGLLTPLHLDNFYDVYLAYKTRGKEAFSKTKWAQDKLEPGELGTLLPQQGRDPYPYGSRFDYLKTISHMHVPIKVVGVWDTVGSINATTWFVQAGDDTSFHSTKLHPRIENAFHALAIDETRGNFPPTLWYKDSTCPNVNLKQVWFPGYHSDVGGHSASNIDTNSVDEIAFSWMIDQIHGKLQVSGTALQKYILFRLSDNNFVTTNTKVRDMAAAWSKVQWSDGTLEDTNPWLSIWWISSSVSTLSASYKRVPGETKATENGVEIEAKNFCEEIHPSVYHRVKHWSKDGKRYTPAPFVGDRYKNWEHFDADNKEKARWVKTEKATGKKLILSEYQIPKNADLTGKYKKEVGYDHWEGSLERTFAPKDVLAAQDAL</sequence>
<protein>
    <recommendedName>
        <fullName evidence="1">T6SS Phospholipase effector Tle1-like catalytic domain-containing protein</fullName>
    </recommendedName>
</protein>
<evidence type="ECO:0000313" key="2">
    <source>
        <dbReference type="EMBL" id="KAF9755786.1"/>
    </source>
</evidence>